<keyword evidence="7" id="KW-1185">Reference proteome</keyword>
<proteinExistence type="predicted"/>
<feature type="transmembrane region" description="Helical" evidence="5">
    <location>
        <begin position="403"/>
        <end position="424"/>
    </location>
</feature>
<sequence length="563" mass="58891">MLSPVAARVVSGRFSSSGGDNPFSQHRQSHDEEQPLHSNEPGKREYSGRYLLTCLIGYSLSFVVFGSQVSILGPTIAALANKLHVEEPDLSPLFTALGVSCIVSGTPSGWLVDRVPTHRVLAGSLLVQAVGFSLVPLMPSVWSLTALFFAACFSYNFTNSAVFTGLAWMFPKRAGPAINMVLAMFGLGSFFIPLAAQACSTYLGSPLAVFYLTGGLALIAALPFLALASPTRPTDAADPASAEGSGSCTTSVTSRRSRLRPDASRRRALQQSTTGAVVLLVFLTTAAETAIGNWVHTFSVQEVPGMGEGEAALANSAFWGAFTVGRVIGATVSHATTPLALLLGSLPFSLAGCALPLLAGRGRLSKQLVLALAALTGLGNSTGYANAVALLERYLPVSGLINGVFGAVAGGACMVGPVLVAELAKYTSLRYMSMPWVGLVLYALHLPAILTAAWAGGRLLALPPPAEAEQPFLRDCPAGPMAVGAEEEEEEVLRLLQQQHQQQGLQQQQQQADDERQRGVRQVGVRQVGQQDEQHGGGQSVPPPQLVGAGTGAAAGANGKQHR</sequence>
<comment type="caution">
    <text evidence="6">The sequence shown here is derived from an EMBL/GenBank/DDBJ whole genome shotgun (WGS) entry which is preliminary data.</text>
</comment>
<feature type="region of interest" description="Disordered" evidence="4">
    <location>
        <begin position="236"/>
        <end position="267"/>
    </location>
</feature>
<keyword evidence="3 5" id="KW-0472">Membrane</keyword>
<dbReference type="PANTHER" id="PTHR23121:SF9">
    <property type="entry name" value="SODIUM-DEPENDENT GLUCOSE TRANSPORTER 1"/>
    <property type="match status" value="1"/>
</dbReference>
<feature type="transmembrane region" description="Helical" evidence="5">
    <location>
        <begin position="177"/>
        <end position="196"/>
    </location>
</feature>
<feature type="transmembrane region" description="Helical" evidence="5">
    <location>
        <begin position="93"/>
        <end position="112"/>
    </location>
</feature>
<feature type="compositionally biased region" description="Low complexity" evidence="4">
    <location>
        <begin position="520"/>
        <end position="531"/>
    </location>
</feature>
<keyword evidence="1 5" id="KW-0812">Transmembrane</keyword>
<feature type="transmembrane region" description="Helical" evidence="5">
    <location>
        <begin position="339"/>
        <end position="359"/>
    </location>
</feature>
<feature type="compositionally biased region" description="Low complexity" evidence="4">
    <location>
        <begin position="245"/>
        <end position="254"/>
    </location>
</feature>
<protein>
    <recommendedName>
        <fullName evidence="8">Major facilitator superfamily (MFS) profile domain-containing protein</fullName>
    </recommendedName>
</protein>
<feature type="transmembrane region" description="Helical" evidence="5">
    <location>
        <begin position="436"/>
        <end position="455"/>
    </location>
</feature>
<dbReference type="Proteomes" id="UP001054857">
    <property type="component" value="Unassembled WGS sequence"/>
</dbReference>
<feature type="transmembrane region" description="Helical" evidence="5">
    <location>
        <begin position="119"/>
        <end position="138"/>
    </location>
</feature>
<dbReference type="EMBL" id="BMAR01000026">
    <property type="protein sequence ID" value="GFR48845.1"/>
    <property type="molecule type" value="Genomic_DNA"/>
</dbReference>
<evidence type="ECO:0000313" key="6">
    <source>
        <dbReference type="EMBL" id="GFR48845.1"/>
    </source>
</evidence>
<feature type="compositionally biased region" description="Low complexity" evidence="4">
    <location>
        <begin position="552"/>
        <end position="563"/>
    </location>
</feature>
<dbReference type="Pfam" id="PF07690">
    <property type="entry name" value="MFS_1"/>
    <property type="match status" value="1"/>
</dbReference>
<dbReference type="SUPFAM" id="SSF103473">
    <property type="entry name" value="MFS general substrate transporter"/>
    <property type="match status" value="1"/>
</dbReference>
<organism evidence="6 7">
    <name type="scientific">Astrephomene gubernaculifera</name>
    <dbReference type="NCBI Taxonomy" id="47775"/>
    <lineage>
        <taxon>Eukaryota</taxon>
        <taxon>Viridiplantae</taxon>
        <taxon>Chlorophyta</taxon>
        <taxon>core chlorophytes</taxon>
        <taxon>Chlorophyceae</taxon>
        <taxon>CS clade</taxon>
        <taxon>Chlamydomonadales</taxon>
        <taxon>Astrephomenaceae</taxon>
        <taxon>Astrephomene</taxon>
    </lineage>
</organism>
<keyword evidence="2 5" id="KW-1133">Transmembrane helix</keyword>
<reference evidence="6 7" key="1">
    <citation type="journal article" date="2021" name="Sci. Rep.">
        <title>Genome sequencing of the multicellular alga Astrephomene provides insights into convergent evolution of germ-soma differentiation.</title>
        <authorList>
            <person name="Yamashita S."/>
            <person name="Yamamoto K."/>
            <person name="Matsuzaki R."/>
            <person name="Suzuki S."/>
            <person name="Yamaguchi H."/>
            <person name="Hirooka S."/>
            <person name="Minakuchi Y."/>
            <person name="Miyagishima S."/>
            <person name="Kawachi M."/>
            <person name="Toyoda A."/>
            <person name="Nozaki H."/>
        </authorList>
    </citation>
    <scope>NUCLEOTIDE SEQUENCE [LARGE SCALE GENOMIC DNA]</scope>
    <source>
        <strain evidence="6 7">NIES-4017</strain>
    </source>
</reference>
<feature type="transmembrane region" description="Helical" evidence="5">
    <location>
        <begin position="144"/>
        <end position="170"/>
    </location>
</feature>
<dbReference type="PANTHER" id="PTHR23121">
    <property type="entry name" value="SODIUM-DEPENDENT GLUCOSE TRANSPORTER 1"/>
    <property type="match status" value="1"/>
</dbReference>
<dbReference type="GO" id="GO:0022857">
    <property type="term" value="F:transmembrane transporter activity"/>
    <property type="evidence" value="ECO:0007669"/>
    <property type="project" value="InterPro"/>
</dbReference>
<name>A0AAD3HQF5_9CHLO</name>
<dbReference type="InterPro" id="IPR036259">
    <property type="entry name" value="MFS_trans_sf"/>
</dbReference>
<gene>
    <name evidence="6" type="ORF">Agub_g10798</name>
</gene>
<feature type="compositionally biased region" description="Basic and acidic residues" evidence="4">
    <location>
        <begin position="28"/>
        <end position="42"/>
    </location>
</feature>
<dbReference type="Gene3D" id="1.20.1250.20">
    <property type="entry name" value="MFS general substrate transporter like domains"/>
    <property type="match status" value="2"/>
</dbReference>
<dbReference type="InterPro" id="IPR011701">
    <property type="entry name" value="MFS"/>
</dbReference>
<evidence type="ECO:0000256" key="2">
    <source>
        <dbReference type="ARBA" id="ARBA00022989"/>
    </source>
</evidence>
<evidence type="ECO:0000256" key="3">
    <source>
        <dbReference type="ARBA" id="ARBA00023136"/>
    </source>
</evidence>
<evidence type="ECO:0000256" key="5">
    <source>
        <dbReference type="SAM" id="Phobius"/>
    </source>
</evidence>
<feature type="transmembrane region" description="Helical" evidence="5">
    <location>
        <begin position="208"/>
        <end position="228"/>
    </location>
</feature>
<feature type="transmembrane region" description="Helical" evidence="5">
    <location>
        <begin position="275"/>
        <end position="296"/>
    </location>
</feature>
<feature type="transmembrane region" description="Helical" evidence="5">
    <location>
        <begin position="50"/>
        <end position="73"/>
    </location>
</feature>
<evidence type="ECO:0008006" key="8">
    <source>
        <dbReference type="Google" id="ProtNLM"/>
    </source>
</evidence>
<accession>A0AAD3HQF5</accession>
<feature type="transmembrane region" description="Helical" evidence="5">
    <location>
        <begin position="368"/>
        <end position="391"/>
    </location>
</feature>
<dbReference type="AlphaFoldDB" id="A0AAD3HQF5"/>
<evidence type="ECO:0000256" key="4">
    <source>
        <dbReference type="SAM" id="MobiDB-lite"/>
    </source>
</evidence>
<feature type="region of interest" description="Disordered" evidence="4">
    <location>
        <begin position="12"/>
        <end position="42"/>
    </location>
</feature>
<evidence type="ECO:0000256" key="1">
    <source>
        <dbReference type="ARBA" id="ARBA00022692"/>
    </source>
</evidence>
<evidence type="ECO:0000313" key="7">
    <source>
        <dbReference type="Proteomes" id="UP001054857"/>
    </source>
</evidence>
<feature type="region of interest" description="Disordered" evidence="4">
    <location>
        <begin position="504"/>
        <end position="563"/>
    </location>
</feature>